<keyword evidence="1" id="KW-0378">Hydrolase</keyword>
<accession>A0A5B8LJU9</accession>
<dbReference type="PANTHER" id="PTHR42776">
    <property type="entry name" value="SERINE PEPTIDASE S9 FAMILY MEMBER"/>
    <property type="match status" value="1"/>
</dbReference>
<dbReference type="InterPro" id="IPR001375">
    <property type="entry name" value="Peptidase_S9_cat"/>
</dbReference>
<dbReference type="EMBL" id="CP042306">
    <property type="protein sequence ID" value="QDZ07864.1"/>
    <property type="molecule type" value="Genomic_DNA"/>
</dbReference>
<dbReference type="InterPro" id="IPR011042">
    <property type="entry name" value="6-blade_b-propeller_TolB-like"/>
</dbReference>
<dbReference type="PANTHER" id="PTHR42776:SF27">
    <property type="entry name" value="DIPEPTIDYL PEPTIDASE FAMILY MEMBER 6"/>
    <property type="match status" value="1"/>
</dbReference>
<proteinExistence type="predicted"/>
<evidence type="ECO:0000256" key="1">
    <source>
        <dbReference type="ARBA" id="ARBA00022801"/>
    </source>
</evidence>
<name>A0A5B8LJU9_9SPHN</name>
<dbReference type="GO" id="GO:0004252">
    <property type="term" value="F:serine-type endopeptidase activity"/>
    <property type="evidence" value="ECO:0007669"/>
    <property type="project" value="TreeGrafter"/>
</dbReference>
<dbReference type="KEGG" id="spai:FPZ24_10505"/>
<dbReference type="Proteomes" id="UP000315673">
    <property type="component" value="Chromosome"/>
</dbReference>
<sequence>MLDKGRVALVAVVLATMAGAPRALAEAPAASTVPTAEDFGALPSLLAPVISPDGKRLVARSQVEGKPRLILFDLITNKQEPYSIALPDGHDLSSYRWVGNDKLLITLSSSASLLGVPIRFSQMIVYDIATRKVVPVVTGHGFGTDLTYVDPAGKFVLVTAQKTVFTYPSVFRFDFSTNEATEIVKPRERVWSWFADTSGTIRTGIASDGKKWWIYYRHDDRVDFSKSTGRTIRDDNNQIDTMAVTPDSDQGYAVATGASGRFGLYRYDFVADRLGELVYENPKVDVTDFDLTKSGQLESVSYTDDRARIRWFDPELKGVEAKLEKALPGMSIQIISMSDDRSKLVVWSTSASNPGVYYLYDRKVGRMMVIAAPFDQLIGKQLADMESVSYTARDGLDIPAYLTLPPGRAAKDLPLVIMPHGGPFARDEWSFDVWAQFLASRGYVVLQPNFRGSTGYRRQFVEKGNGQWGRGMQDDIDDGVKWLVARGLVDAKRVCIMGASFGGYAAEWAAVRNPDIYRCAISLAGVSDIAAQLKYDRKSFVAARYYRNWRDRVQGGNSVDLDAISPAKRAVDLKVPILIAHGDADTNVPPIQSKMLADALTKLGRPPEYYVYKGEGHGFSKPEDQIDFLKKVEAFLTKYNPA</sequence>
<dbReference type="InterPro" id="IPR029058">
    <property type="entry name" value="AB_hydrolase_fold"/>
</dbReference>
<dbReference type="OrthoDB" id="1094230at2"/>
<dbReference type="SUPFAM" id="SSF53474">
    <property type="entry name" value="alpha/beta-Hydrolases"/>
    <property type="match status" value="1"/>
</dbReference>
<dbReference type="Gene3D" id="2.120.10.30">
    <property type="entry name" value="TolB, C-terminal domain"/>
    <property type="match status" value="1"/>
</dbReference>
<evidence type="ECO:0000313" key="5">
    <source>
        <dbReference type="Proteomes" id="UP000315673"/>
    </source>
</evidence>
<gene>
    <name evidence="4" type="ORF">FPZ24_10505</name>
</gene>
<keyword evidence="5" id="KW-1185">Reference proteome</keyword>
<feature type="domain" description="Peptidase S9 prolyl oligopeptidase catalytic" evidence="3">
    <location>
        <begin position="429"/>
        <end position="639"/>
    </location>
</feature>
<protein>
    <submittedName>
        <fullName evidence="4">S9 family peptidase</fullName>
    </submittedName>
</protein>
<dbReference type="AlphaFoldDB" id="A0A5B8LJU9"/>
<dbReference type="Pfam" id="PF00326">
    <property type="entry name" value="Peptidase_S9"/>
    <property type="match status" value="1"/>
</dbReference>
<evidence type="ECO:0000313" key="4">
    <source>
        <dbReference type="EMBL" id="QDZ07864.1"/>
    </source>
</evidence>
<organism evidence="4 5">
    <name type="scientific">Sphingomonas panacisoli</name>
    <dbReference type="NCBI Taxonomy" id="1813879"/>
    <lineage>
        <taxon>Bacteria</taxon>
        <taxon>Pseudomonadati</taxon>
        <taxon>Pseudomonadota</taxon>
        <taxon>Alphaproteobacteria</taxon>
        <taxon>Sphingomonadales</taxon>
        <taxon>Sphingomonadaceae</taxon>
        <taxon>Sphingomonas</taxon>
    </lineage>
</organism>
<feature type="signal peptide" evidence="2">
    <location>
        <begin position="1"/>
        <end position="25"/>
    </location>
</feature>
<feature type="chain" id="PRO_5023085490" evidence="2">
    <location>
        <begin position="26"/>
        <end position="642"/>
    </location>
</feature>
<keyword evidence="2" id="KW-0732">Signal</keyword>
<dbReference type="Gene3D" id="3.40.50.1820">
    <property type="entry name" value="alpha/beta hydrolase"/>
    <property type="match status" value="1"/>
</dbReference>
<dbReference type="GO" id="GO:0006508">
    <property type="term" value="P:proteolysis"/>
    <property type="evidence" value="ECO:0007669"/>
    <property type="project" value="InterPro"/>
</dbReference>
<dbReference type="SUPFAM" id="SSF82171">
    <property type="entry name" value="DPP6 N-terminal domain-like"/>
    <property type="match status" value="1"/>
</dbReference>
<evidence type="ECO:0000259" key="3">
    <source>
        <dbReference type="Pfam" id="PF00326"/>
    </source>
</evidence>
<evidence type="ECO:0000256" key="2">
    <source>
        <dbReference type="SAM" id="SignalP"/>
    </source>
</evidence>
<reference evidence="4 5" key="1">
    <citation type="submission" date="2019-07" db="EMBL/GenBank/DDBJ databases">
        <title>Full genome sequence of Sphingomonas sp. 4R-6-7(HKS19).</title>
        <authorList>
            <person name="Im W.-T."/>
        </authorList>
    </citation>
    <scope>NUCLEOTIDE SEQUENCE [LARGE SCALE GENOMIC DNA]</scope>
    <source>
        <strain evidence="4 5">HKS19</strain>
    </source>
</reference>